<protein>
    <recommendedName>
        <fullName evidence="3">HNH endonuclease 5 domain-containing protein</fullName>
    </recommendedName>
</protein>
<name>A0A7Y9X980_9ACTN</name>
<accession>A0A7Y9X980</accession>
<reference evidence="1 2" key="1">
    <citation type="submission" date="2020-07" db="EMBL/GenBank/DDBJ databases">
        <title>Sequencing the genomes of 1000 actinobacteria strains.</title>
        <authorList>
            <person name="Klenk H.-P."/>
        </authorList>
    </citation>
    <scope>NUCLEOTIDE SEQUENCE [LARGE SCALE GENOMIC DNA]</scope>
    <source>
        <strain evidence="1 2">DSM 45278</strain>
    </source>
</reference>
<dbReference type="EMBL" id="JACCHL010000001">
    <property type="protein sequence ID" value="NYH51368.1"/>
    <property type="molecule type" value="Genomic_DNA"/>
</dbReference>
<proteinExistence type="predicted"/>
<dbReference type="AlphaFoldDB" id="A0A7Y9X980"/>
<evidence type="ECO:0000313" key="2">
    <source>
        <dbReference type="Proteomes" id="UP000584931"/>
    </source>
</evidence>
<dbReference type="Proteomes" id="UP000584931">
    <property type="component" value="Unassembled WGS sequence"/>
</dbReference>
<comment type="caution">
    <text evidence="1">The sequence shown here is derived from an EMBL/GenBank/DDBJ whole genome shotgun (WGS) entry which is preliminary data.</text>
</comment>
<evidence type="ECO:0000313" key="1">
    <source>
        <dbReference type="EMBL" id="NYH51368.1"/>
    </source>
</evidence>
<sequence>MSDTCVFCHGEGGMSREHVLPAWMSREFTEIAGSSARFLSLEQHADPVDRGAYTIRHPYLRLRDNQRPFSRRAKVVCKSCNNGWMSRLEAKVRPTLAKVVRGSCIALGTEGQTALAAWLLKTMLMEYKAPSAGPRAQQPPMVPQVDYTRFYNERAPSSEMRVALATMQPPREGPRLVFYDSAIDQMRSENGKTGYCATLRLGYFVAQLLRIPDGVPEETFASVLEPPLHLVQLWPATPIVLWPPPAPIRDDQWESFIRLPEGDLL</sequence>
<evidence type="ECO:0008006" key="3">
    <source>
        <dbReference type="Google" id="ProtNLM"/>
    </source>
</evidence>
<gene>
    <name evidence="1" type="ORF">HNR06_000957</name>
</gene>
<organism evidence="1 2">
    <name type="scientific">Nocardiopsis sinuspersici</name>
    <dbReference type="NCBI Taxonomy" id="501010"/>
    <lineage>
        <taxon>Bacteria</taxon>
        <taxon>Bacillati</taxon>
        <taxon>Actinomycetota</taxon>
        <taxon>Actinomycetes</taxon>
        <taxon>Streptosporangiales</taxon>
        <taxon>Nocardiopsidaceae</taxon>
        <taxon>Nocardiopsis</taxon>
    </lineage>
</organism>
<dbReference type="RefSeq" id="WP_179809290.1">
    <property type="nucleotide sequence ID" value="NZ_JACCHL010000001.1"/>
</dbReference>